<dbReference type="PATRIC" id="fig|1307436.3.peg.332"/>
<protein>
    <submittedName>
        <fullName evidence="2">Uncharacterized protein</fullName>
    </submittedName>
</protein>
<proteinExistence type="predicted"/>
<reference evidence="3" key="1">
    <citation type="submission" date="2013-03" db="EMBL/GenBank/DDBJ databases">
        <title>Draft genome sequence of Bacillus firmus DS1.</title>
        <authorList>
            <person name="Peng D."/>
            <person name="Zhu L."/>
            <person name="Sun M."/>
        </authorList>
    </citation>
    <scope>NUCLEOTIDE SEQUENCE [LARGE SCALE GENOMIC DNA]</scope>
    <source>
        <strain evidence="3">DS1</strain>
    </source>
</reference>
<comment type="caution">
    <text evidence="2">The sequence shown here is derived from an EMBL/GenBank/DDBJ whole genome shotgun (WGS) entry which is preliminary data.</text>
</comment>
<dbReference type="EMBL" id="APVL01000001">
    <property type="protein sequence ID" value="EWG13056.1"/>
    <property type="molecule type" value="Genomic_DNA"/>
</dbReference>
<feature type="transmembrane region" description="Helical" evidence="1">
    <location>
        <begin position="42"/>
        <end position="60"/>
    </location>
</feature>
<dbReference type="Proteomes" id="UP000019270">
    <property type="component" value="Unassembled WGS sequence"/>
</dbReference>
<name>W7LCW1_CYTFI</name>
<accession>W7LCW1</accession>
<keyword evidence="1" id="KW-1133">Transmembrane helix</keyword>
<organism evidence="2 3">
    <name type="scientific">Cytobacillus firmus DS1</name>
    <dbReference type="NCBI Taxonomy" id="1307436"/>
    <lineage>
        <taxon>Bacteria</taxon>
        <taxon>Bacillati</taxon>
        <taxon>Bacillota</taxon>
        <taxon>Bacilli</taxon>
        <taxon>Bacillales</taxon>
        <taxon>Bacillaceae</taxon>
        <taxon>Cytobacillus</taxon>
    </lineage>
</organism>
<evidence type="ECO:0000313" key="3">
    <source>
        <dbReference type="Proteomes" id="UP000019270"/>
    </source>
</evidence>
<dbReference type="AlphaFoldDB" id="W7LCW1"/>
<gene>
    <name evidence="2" type="ORF">PBF_01495</name>
</gene>
<keyword evidence="1" id="KW-0812">Transmembrane</keyword>
<dbReference type="RefSeq" id="WP_235192180.1">
    <property type="nucleotide sequence ID" value="NZ_APVL01000001.1"/>
</dbReference>
<evidence type="ECO:0000256" key="1">
    <source>
        <dbReference type="SAM" id="Phobius"/>
    </source>
</evidence>
<sequence>MAEVQDGRIVSGHEDYYGRILAAGARIPSPAKEKGEGHLMEFLLFSSIGLITLLVILRFLSRENANSY</sequence>
<reference evidence="2 3" key="2">
    <citation type="journal article" date="2016" name="Sci. Rep.">
        <title>A novel serine protease, Sep1, from Bacillus firmus DS-1 has nematicidal activity and degrades multiple intestinal-associated nematode proteins.</title>
        <authorList>
            <person name="Geng C."/>
            <person name="Nie X."/>
            <person name="Tang Z."/>
            <person name="Zhang Y."/>
            <person name="Lin J."/>
            <person name="Sun M."/>
            <person name="Peng D."/>
        </authorList>
    </citation>
    <scope>NUCLEOTIDE SEQUENCE [LARGE SCALE GENOMIC DNA]</scope>
    <source>
        <strain evidence="2 3">DS1</strain>
    </source>
</reference>
<evidence type="ECO:0000313" key="2">
    <source>
        <dbReference type="EMBL" id="EWG13056.1"/>
    </source>
</evidence>
<keyword evidence="1" id="KW-0472">Membrane</keyword>